<evidence type="ECO:0000313" key="2">
    <source>
        <dbReference type="Proteomes" id="UP000828390"/>
    </source>
</evidence>
<dbReference type="Proteomes" id="UP000828390">
    <property type="component" value="Unassembled WGS sequence"/>
</dbReference>
<dbReference type="AlphaFoldDB" id="A0A9D4GB61"/>
<organism evidence="1 2">
    <name type="scientific">Dreissena polymorpha</name>
    <name type="common">Zebra mussel</name>
    <name type="synonym">Mytilus polymorpha</name>
    <dbReference type="NCBI Taxonomy" id="45954"/>
    <lineage>
        <taxon>Eukaryota</taxon>
        <taxon>Metazoa</taxon>
        <taxon>Spiralia</taxon>
        <taxon>Lophotrochozoa</taxon>
        <taxon>Mollusca</taxon>
        <taxon>Bivalvia</taxon>
        <taxon>Autobranchia</taxon>
        <taxon>Heteroconchia</taxon>
        <taxon>Euheterodonta</taxon>
        <taxon>Imparidentia</taxon>
        <taxon>Neoheterodontei</taxon>
        <taxon>Myida</taxon>
        <taxon>Dreissenoidea</taxon>
        <taxon>Dreissenidae</taxon>
        <taxon>Dreissena</taxon>
    </lineage>
</organism>
<keyword evidence="2" id="KW-1185">Reference proteome</keyword>
<proteinExistence type="predicted"/>
<accession>A0A9D4GB61</accession>
<reference evidence="1" key="1">
    <citation type="journal article" date="2019" name="bioRxiv">
        <title>The Genome of the Zebra Mussel, Dreissena polymorpha: A Resource for Invasive Species Research.</title>
        <authorList>
            <person name="McCartney M.A."/>
            <person name="Auch B."/>
            <person name="Kono T."/>
            <person name="Mallez S."/>
            <person name="Zhang Y."/>
            <person name="Obille A."/>
            <person name="Becker A."/>
            <person name="Abrahante J.E."/>
            <person name="Garbe J."/>
            <person name="Badalamenti J.P."/>
            <person name="Herman A."/>
            <person name="Mangelson H."/>
            <person name="Liachko I."/>
            <person name="Sullivan S."/>
            <person name="Sone E.D."/>
            <person name="Koren S."/>
            <person name="Silverstein K.A.T."/>
            <person name="Beckman K.B."/>
            <person name="Gohl D.M."/>
        </authorList>
    </citation>
    <scope>NUCLEOTIDE SEQUENCE</scope>
    <source>
        <strain evidence="1">Duluth1</strain>
        <tissue evidence="1">Whole animal</tissue>
    </source>
</reference>
<comment type="caution">
    <text evidence="1">The sequence shown here is derived from an EMBL/GenBank/DDBJ whole genome shotgun (WGS) entry which is preliminary data.</text>
</comment>
<gene>
    <name evidence="1" type="ORF">DPMN_140566</name>
</gene>
<name>A0A9D4GB61_DREPO</name>
<protein>
    <submittedName>
        <fullName evidence="1">Uncharacterized protein</fullName>
    </submittedName>
</protein>
<reference evidence="1" key="2">
    <citation type="submission" date="2020-11" db="EMBL/GenBank/DDBJ databases">
        <authorList>
            <person name="McCartney M.A."/>
            <person name="Auch B."/>
            <person name="Kono T."/>
            <person name="Mallez S."/>
            <person name="Becker A."/>
            <person name="Gohl D.M."/>
            <person name="Silverstein K.A.T."/>
            <person name="Koren S."/>
            <person name="Bechman K.B."/>
            <person name="Herman A."/>
            <person name="Abrahante J.E."/>
            <person name="Garbe J."/>
        </authorList>
    </citation>
    <scope>NUCLEOTIDE SEQUENCE</scope>
    <source>
        <strain evidence="1">Duluth1</strain>
        <tissue evidence="1">Whole animal</tissue>
    </source>
</reference>
<sequence length="148" mass="17201">MNLHSTEIKHMNSKPKLKVWTQDIGIALREKREAYKKWATEGKPQDPNSQLLSNVKTTKRLFRSSIRCEQARRTMQDRDTILNSRAQDPKTFHKLINKNRKNKNCFIEYLNVDGESFTGVDKVADGFKKHFKALAGHSQILTMNITKQ</sequence>
<evidence type="ECO:0000313" key="1">
    <source>
        <dbReference type="EMBL" id="KAH3812143.1"/>
    </source>
</evidence>
<dbReference type="EMBL" id="JAIWYP010000006">
    <property type="protein sequence ID" value="KAH3812143.1"/>
    <property type="molecule type" value="Genomic_DNA"/>
</dbReference>